<keyword evidence="8" id="KW-1185">Reference proteome</keyword>
<proteinExistence type="predicted"/>
<dbReference type="Gene3D" id="3.30.565.10">
    <property type="entry name" value="Histidine kinase-like ATPase, C-terminal domain"/>
    <property type="match status" value="1"/>
</dbReference>
<accession>A0A8J2UCQ2</accession>
<dbReference type="InterPro" id="IPR005467">
    <property type="entry name" value="His_kinase_dom"/>
</dbReference>
<keyword evidence="4" id="KW-1133">Transmembrane helix</keyword>
<evidence type="ECO:0000313" key="7">
    <source>
        <dbReference type="EMBL" id="GGA99733.1"/>
    </source>
</evidence>
<evidence type="ECO:0000256" key="4">
    <source>
        <dbReference type="SAM" id="Phobius"/>
    </source>
</evidence>
<dbReference type="Proteomes" id="UP000607559">
    <property type="component" value="Unassembled WGS sequence"/>
</dbReference>
<evidence type="ECO:0000256" key="3">
    <source>
        <dbReference type="ARBA" id="ARBA00022553"/>
    </source>
</evidence>
<dbReference type="EC" id="2.7.13.3" evidence="2"/>
<keyword evidence="4" id="KW-0472">Membrane</keyword>
<dbReference type="PROSITE" id="PS50109">
    <property type="entry name" value="HIS_KIN"/>
    <property type="match status" value="1"/>
</dbReference>
<dbReference type="InterPro" id="IPR015943">
    <property type="entry name" value="WD40/YVTN_repeat-like_dom_sf"/>
</dbReference>
<evidence type="ECO:0000256" key="2">
    <source>
        <dbReference type="ARBA" id="ARBA00012438"/>
    </source>
</evidence>
<dbReference type="InterPro" id="IPR036097">
    <property type="entry name" value="HisK_dim/P_sf"/>
</dbReference>
<sequence>MVKALFFCLTLPCAVFAQLSGKDLYPQPHNYIVQQYNSENGLPQNSARDLLLDRNKFLWIATENGLVRFDGQRFRIYNTLNTPVLQMNRFAVLSEDARREVLIRSEFDPSVIFKVRPDYSIAVDSALTRLPHKLISFHSNGIFDEAPLLKALSDTALQNILLQATTYWILNEKEVVIRYGNDWYYLSTSPQKLVRLPVEPEQNEVQYAFFKQDIFGMFRKGGRLVFFKHGEPAPVQLDASMTPIVKGAQAPGAQKIFVYTKGGLTIAKVDNDIYALDIGHDTLKAKLLFKDLQFLEDQPFYSFQYDSSSGRLFIGTQHEGLFVVSPRQFHALTYSGKDFTSNVFMACQTLPGNRLLTSNGIFDMDHRSGDILFPTEERLDRHCLYKAADGSIWLSRHKMLTIYDSTFTHATFVNTFLMDSYITAILHGSDGAIWISTISSLWKWEKGRLSQVIDRYPAFIGHPIETMAESSPGTLWIATWDGIYVCHMATGKLEEKPLFPHVYARCIFQAKDKRIFIGTYGNGYFSYNNGRFMPLPQDSRKYLANVHTILEDDKGYFWMSTNHGLFRVRENDLENFTAGRDDPVLFEYFDKTFGFNTNEFNGGCTPAAVTDRAGNFYFPSLNGVVYFNPDSVSDPSHNATLVIDDLSVDSVPFDHKQNIRIPPDFNRIVADVSIPYYGLEDNLNLEYTIDAAGGKWYPVGRDGRIIINRLPYGKYALSIRDRSNNNNQAAVGITFQVLPHWYDTRLFYVLLVVVLVGVVLLFFWLRTRILRNQNFRLQAKVEERTSELAQSTLLKQKLVSVIIHDLRSPLFSISLLINHLTRYHQEMDVPEIHEQLEQLDDACKGICRFTTDFLTWFNSQKDGFTVRYEEIHLEEFIRETGVLYKDILVRKKIDFYTEIPPGLTMVSDRNILAIIIRNLLDNAVKYTIAGSILVRVEQNMDGILVQVVDTGPGMTADKVQLLLNSEHKNPVDSTSSFGYRFITELVRRLDGHLSIDSAPGQGTVVSVLHPSRA</sequence>
<keyword evidence="5" id="KW-0732">Signal</keyword>
<dbReference type="InterPro" id="IPR013783">
    <property type="entry name" value="Ig-like_fold"/>
</dbReference>
<dbReference type="InterPro" id="IPR003594">
    <property type="entry name" value="HATPase_dom"/>
</dbReference>
<dbReference type="Gene3D" id="2.60.40.10">
    <property type="entry name" value="Immunoglobulins"/>
    <property type="match status" value="1"/>
</dbReference>
<protein>
    <recommendedName>
        <fullName evidence="2">histidine kinase</fullName>
        <ecNumber evidence="2">2.7.13.3</ecNumber>
    </recommendedName>
</protein>
<keyword evidence="3" id="KW-0597">Phosphoprotein</keyword>
<dbReference type="SUPFAM" id="SSF47384">
    <property type="entry name" value="Homodimeric domain of signal transducing histidine kinase"/>
    <property type="match status" value="1"/>
</dbReference>
<evidence type="ECO:0000259" key="6">
    <source>
        <dbReference type="PROSITE" id="PS50109"/>
    </source>
</evidence>
<feature type="signal peptide" evidence="5">
    <location>
        <begin position="1"/>
        <end position="17"/>
    </location>
</feature>
<dbReference type="Pfam" id="PF07494">
    <property type="entry name" value="Reg_prop"/>
    <property type="match status" value="1"/>
</dbReference>
<dbReference type="Gene3D" id="1.10.287.130">
    <property type="match status" value="1"/>
</dbReference>
<dbReference type="Pfam" id="PF02518">
    <property type="entry name" value="HATPase_c"/>
    <property type="match status" value="1"/>
</dbReference>
<dbReference type="CDD" id="cd00082">
    <property type="entry name" value="HisKA"/>
    <property type="match status" value="1"/>
</dbReference>
<keyword evidence="4" id="KW-0812">Transmembrane</keyword>
<evidence type="ECO:0000256" key="1">
    <source>
        <dbReference type="ARBA" id="ARBA00000085"/>
    </source>
</evidence>
<dbReference type="SMART" id="SM00387">
    <property type="entry name" value="HATPase_c"/>
    <property type="match status" value="1"/>
</dbReference>
<dbReference type="EMBL" id="BMJC01000002">
    <property type="protein sequence ID" value="GGA99733.1"/>
    <property type="molecule type" value="Genomic_DNA"/>
</dbReference>
<feature type="chain" id="PRO_5035284043" description="histidine kinase" evidence="5">
    <location>
        <begin position="18"/>
        <end position="1013"/>
    </location>
</feature>
<dbReference type="SUPFAM" id="SSF55874">
    <property type="entry name" value="ATPase domain of HSP90 chaperone/DNA topoisomerase II/histidine kinase"/>
    <property type="match status" value="1"/>
</dbReference>
<evidence type="ECO:0000313" key="8">
    <source>
        <dbReference type="Proteomes" id="UP000607559"/>
    </source>
</evidence>
<dbReference type="GO" id="GO:0000155">
    <property type="term" value="F:phosphorelay sensor kinase activity"/>
    <property type="evidence" value="ECO:0007669"/>
    <property type="project" value="InterPro"/>
</dbReference>
<dbReference type="PANTHER" id="PTHR43547">
    <property type="entry name" value="TWO-COMPONENT HISTIDINE KINASE"/>
    <property type="match status" value="1"/>
</dbReference>
<evidence type="ECO:0000256" key="5">
    <source>
        <dbReference type="SAM" id="SignalP"/>
    </source>
</evidence>
<comment type="caution">
    <text evidence="7">The sequence shown here is derived from an EMBL/GenBank/DDBJ whole genome shotgun (WGS) entry which is preliminary data.</text>
</comment>
<dbReference type="InterPro" id="IPR036890">
    <property type="entry name" value="HATPase_C_sf"/>
</dbReference>
<organism evidence="7 8">
    <name type="scientific">Puia dinghuensis</name>
    <dbReference type="NCBI Taxonomy" id="1792502"/>
    <lineage>
        <taxon>Bacteria</taxon>
        <taxon>Pseudomonadati</taxon>
        <taxon>Bacteroidota</taxon>
        <taxon>Chitinophagia</taxon>
        <taxon>Chitinophagales</taxon>
        <taxon>Chitinophagaceae</taxon>
        <taxon>Puia</taxon>
    </lineage>
</organism>
<feature type="transmembrane region" description="Helical" evidence="4">
    <location>
        <begin position="746"/>
        <end position="765"/>
    </location>
</feature>
<dbReference type="PANTHER" id="PTHR43547:SF2">
    <property type="entry name" value="HYBRID SIGNAL TRANSDUCTION HISTIDINE KINASE C"/>
    <property type="match status" value="1"/>
</dbReference>
<dbReference type="SUPFAM" id="SSF63829">
    <property type="entry name" value="Calcium-dependent phosphotriesterase"/>
    <property type="match status" value="1"/>
</dbReference>
<name>A0A8J2UCQ2_9BACT</name>
<gene>
    <name evidence="7" type="ORF">GCM10011511_23820</name>
</gene>
<dbReference type="AlphaFoldDB" id="A0A8J2UCQ2"/>
<dbReference type="Gene3D" id="2.130.10.10">
    <property type="entry name" value="YVTN repeat-like/Quinoprotein amine dehydrogenase"/>
    <property type="match status" value="2"/>
</dbReference>
<dbReference type="InterPro" id="IPR003661">
    <property type="entry name" value="HisK_dim/P_dom"/>
</dbReference>
<comment type="catalytic activity">
    <reaction evidence="1">
        <text>ATP + protein L-histidine = ADP + protein N-phospho-L-histidine.</text>
        <dbReference type="EC" id="2.7.13.3"/>
    </reaction>
</comment>
<feature type="domain" description="Histidine kinase" evidence="6">
    <location>
        <begin position="801"/>
        <end position="1013"/>
    </location>
</feature>
<reference evidence="7" key="2">
    <citation type="submission" date="2020-09" db="EMBL/GenBank/DDBJ databases">
        <authorList>
            <person name="Sun Q."/>
            <person name="Zhou Y."/>
        </authorList>
    </citation>
    <scope>NUCLEOTIDE SEQUENCE</scope>
    <source>
        <strain evidence="7">CGMCC 1.15448</strain>
    </source>
</reference>
<dbReference type="InterPro" id="IPR011110">
    <property type="entry name" value="Reg_prop"/>
</dbReference>
<reference evidence="7" key="1">
    <citation type="journal article" date="2014" name="Int. J. Syst. Evol. Microbiol.">
        <title>Complete genome sequence of Corynebacterium casei LMG S-19264T (=DSM 44701T), isolated from a smear-ripened cheese.</title>
        <authorList>
            <consortium name="US DOE Joint Genome Institute (JGI-PGF)"/>
            <person name="Walter F."/>
            <person name="Albersmeier A."/>
            <person name="Kalinowski J."/>
            <person name="Ruckert C."/>
        </authorList>
    </citation>
    <scope>NUCLEOTIDE SEQUENCE</scope>
    <source>
        <strain evidence="7">CGMCC 1.15448</strain>
    </source>
</reference>
<dbReference type="RefSeq" id="WP_188931781.1">
    <property type="nucleotide sequence ID" value="NZ_BMJC01000002.1"/>
</dbReference>